<keyword evidence="2" id="KW-1185">Reference proteome</keyword>
<sequence>MHFMGHSEITRPGIIPFLGSRRAVKEKGFFVAGWKLAFYSASPKASKRVLSSQNGQRLCTPPYSLDGQGLAPGEYGPVRCTEDRPTLVP</sequence>
<reference evidence="2" key="1">
    <citation type="journal article" date="2010" name="Genome Res.">
        <title>Population genomic sequencing of Coccidioides fungi reveals recent hybridization and transposon control.</title>
        <authorList>
            <person name="Neafsey D.E."/>
            <person name="Barker B.M."/>
            <person name="Sharpton T.J."/>
            <person name="Stajich J.E."/>
            <person name="Park D.J."/>
            <person name="Whiston E."/>
            <person name="Hung C.-Y."/>
            <person name="McMahan C."/>
            <person name="White J."/>
            <person name="Sykes S."/>
            <person name="Heiman D."/>
            <person name="Young S."/>
            <person name="Zeng Q."/>
            <person name="Abouelleil A."/>
            <person name="Aftuck L."/>
            <person name="Bessette D."/>
            <person name="Brown A."/>
            <person name="FitzGerald M."/>
            <person name="Lui A."/>
            <person name="Macdonald J.P."/>
            <person name="Priest M."/>
            <person name="Orbach M.J."/>
            <person name="Galgiani J.N."/>
            <person name="Kirkland T.N."/>
            <person name="Cole G.T."/>
            <person name="Birren B.W."/>
            <person name="Henn M.R."/>
            <person name="Taylor J.W."/>
            <person name="Rounsley S.D."/>
        </authorList>
    </citation>
    <scope>NUCLEOTIDE SEQUENCE [LARGE SCALE GENOMIC DNA]</scope>
    <source>
        <strain evidence="2">RMSCC 757 / Silveira</strain>
    </source>
</reference>
<name>E9CZI4_COCPS</name>
<dbReference type="HOGENOM" id="CLU_2454572_0_0_1"/>
<proteinExistence type="predicted"/>
<accession>E9CZI4</accession>
<protein>
    <submittedName>
        <fullName evidence="1">Uncharacterized protein</fullName>
    </submittedName>
</protein>
<dbReference type="EMBL" id="GL636488">
    <property type="protein sequence ID" value="EFW20628.1"/>
    <property type="molecule type" value="Genomic_DNA"/>
</dbReference>
<dbReference type="AlphaFoldDB" id="E9CZI4"/>
<gene>
    <name evidence="1" type="ORF">CPSG_02471</name>
</gene>
<reference evidence="2" key="2">
    <citation type="submission" date="2010-03" db="EMBL/GenBank/DDBJ databases">
        <title>The genome sequence of Coccidioides posadasii strain Silveira.</title>
        <authorList>
            <consortium name="The Broad Institute Genome Sequencing Center for Infectious Disease"/>
            <person name="Neafsey D."/>
            <person name="Orbach M."/>
            <person name="Henn M.R."/>
            <person name="Cole G.T."/>
            <person name="Galgiani J."/>
            <person name="Gardner M.J."/>
            <person name="Kirkland T.N."/>
            <person name="Taylor J.W."/>
            <person name="Young S.K."/>
            <person name="Zeng Q."/>
            <person name="Koehrsen M."/>
            <person name="Alvarado L."/>
            <person name="Berlin A."/>
            <person name="Borenstein D."/>
            <person name="Chapman S.B."/>
            <person name="Chen Z."/>
            <person name="Engels R."/>
            <person name="Freedman E."/>
            <person name="Gellesch M."/>
            <person name="Goldberg J."/>
            <person name="Griggs A."/>
            <person name="Gujja S."/>
            <person name="Heilman E."/>
            <person name="Heiman D."/>
            <person name="Howarth C."/>
            <person name="Jen D."/>
            <person name="Larson L."/>
            <person name="Mehta T."/>
            <person name="Neiman D."/>
            <person name="Park D."/>
            <person name="Pearson M."/>
            <person name="Richards J."/>
            <person name="Roberts A."/>
            <person name="Saif S."/>
            <person name="Shea T."/>
            <person name="Shenoy N."/>
            <person name="Sisk P."/>
            <person name="Stolte C."/>
            <person name="Sykes S."/>
            <person name="Walk T."/>
            <person name="White J."/>
            <person name="Yandava C."/>
            <person name="Haas B."/>
            <person name="Nusbaum C."/>
            <person name="Birren B."/>
        </authorList>
    </citation>
    <scope>NUCLEOTIDE SEQUENCE [LARGE SCALE GENOMIC DNA]</scope>
    <source>
        <strain evidence="2">RMSCC 757 / Silveira</strain>
    </source>
</reference>
<evidence type="ECO:0000313" key="1">
    <source>
        <dbReference type="EMBL" id="EFW20628.1"/>
    </source>
</evidence>
<evidence type="ECO:0000313" key="2">
    <source>
        <dbReference type="Proteomes" id="UP000002497"/>
    </source>
</evidence>
<dbReference type="VEuPathDB" id="FungiDB:CPSG_02471"/>
<dbReference type="Proteomes" id="UP000002497">
    <property type="component" value="Unassembled WGS sequence"/>
</dbReference>
<organism evidence="2">
    <name type="scientific">Coccidioides posadasii (strain RMSCC 757 / Silveira)</name>
    <name type="common">Valley fever fungus</name>
    <dbReference type="NCBI Taxonomy" id="443226"/>
    <lineage>
        <taxon>Eukaryota</taxon>
        <taxon>Fungi</taxon>
        <taxon>Dikarya</taxon>
        <taxon>Ascomycota</taxon>
        <taxon>Pezizomycotina</taxon>
        <taxon>Eurotiomycetes</taxon>
        <taxon>Eurotiomycetidae</taxon>
        <taxon>Onygenales</taxon>
        <taxon>Onygenaceae</taxon>
        <taxon>Coccidioides</taxon>
    </lineage>
</organism>